<evidence type="ECO:0000256" key="8">
    <source>
        <dbReference type="SAM" id="SignalP"/>
    </source>
</evidence>
<evidence type="ECO:0000256" key="3">
    <source>
        <dbReference type="ARBA" id="ARBA00022514"/>
    </source>
</evidence>
<dbReference type="GO" id="GO:0051607">
    <property type="term" value="P:defense response to virus"/>
    <property type="evidence" value="ECO:0007669"/>
    <property type="project" value="UniProtKB-KW"/>
</dbReference>
<dbReference type="Gene3D" id="1.20.1250.10">
    <property type="match status" value="1"/>
</dbReference>
<dbReference type="GO" id="GO:0005126">
    <property type="term" value="F:cytokine receptor binding"/>
    <property type="evidence" value="ECO:0007669"/>
    <property type="project" value="InterPro"/>
</dbReference>
<evidence type="ECO:0000256" key="1">
    <source>
        <dbReference type="ARBA" id="ARBA00004613"/>
    </source>
</evidence>
<evidence type="ECO:0000256" key="4">
    <source>
        <dbReference type="ARBA" id="ARBA00022525"/>
    </source>
</evidence>
<dbReference type="GO" id="GO:0005125">
    <property type="term" value="F:cytokine activity"/>
    <property type="evidence" value="ECO:0007669"/>
    <property type="project" value="UniProtKB-KW"/>
</dbReference>
<keyword evidence="3" id="KW-0202">Cytokine</keyword>
<sequence length="178" mass="20432">MFSWTGLLFVLCTLTPALCCDWLRHYGHVSNSSLTLVQLMGGQMTEEESPVSFPNKLYKHIQKAEVESQLVFIRDSLELILGLYRHDNLSSATWDTDKTEHFLLCIHRQIDGLNSCVSTNKQANYKLKKYYKRLEKSTLYRTGGSAASWELIRKETEVHLERLALLVAPIAATLHHQH</sequence>
<evidence type="ECO:0000313" key="9">
    <source>
        <dbReference type="EMBL" id="AVJ47961.1"/>
    </source>
</evidence>
<comment type="subcellular location">
    <subcellularLocation>
        <location evidence="1">Secreted</location>
    </subcellularLocation>
</comment>
<organism evidence="9">
    <name type="scientific">Siniperca chuatsi</name>
    <name type="common">Mandarin fish</name>
    <dbReference type="NCBI Taxonomy" id="119488"/>
    <lineage>
        <taxon>Eukaryota</taxon>
        <taxon>Metazoa</taxon>
        <taxon>Chordata</taxon>
        <taxon>Craniata</taxon>
        <taxon>Vertebrata</taxon>
        <taxon>Euteleostomi</taxon>
        <taxon>Actinopterygii</taxon>
        <taxon>Neopterygii</taxon>
        <taxon>Teleostei</taxon>
        <taxon>Neoteleostei</taxon>
        <taxon>Acanthomorphata</taxon>
        <taxon>Eupercaria</taxon>
        <taxon>Centrarchiformes</taxon>
        <taxon>Centrarchoidei</taxon>
        <taxon>Sinipercidae</taxon>
        <taxon>Siniperca</taxon>
    </lineage>
</organism>
<evidence type="ECO:0000256" key="5">
    <source>
        <dbReference type="ARBA" id="ARBA00022729"/>
    </source>
</evidence>
<dbReference type="GO" id="GO:0005615">
    <property type="term" value="C:extracellular space"/>
    <property type="evidence" value="ECO:0007669"/>
    <property type="project" value="UniProtKB-KW"/>
</dbReference>
<protein>
    <submittedName>
        <fullName evidence="9">Type I interferon h</fullName>
    </submittedName>
</protein>
<dbReference type="SUPFAM" id="SSF47266">
    <property type="entry name" value="4-helical cytokines"/>
    <property type="match status" value="1"/>
</dbReference>
<dbReference type="EMBL" id="KY768923">
    <property type="protein sequence ID" value="AVJ47968.1"/>
    <property type="molecule type" value="Genomic_DNA"/>
</dbReference>
<keyword evidence="6" id="KW-0051">Antiviral defense</keyword>
<accession>A0A3S7H9D7</accession>
<keyword evidence="5 8" id="KW-0732">Signal</keyword>
<evidence type="ECO:0000256" key="7">
    <source>
        <dbReference type="ARBA" id="ARBA00023157"/>
    </source>
</evidence>
<dbReference type="AlphaFoldDB" id="A0A3S7H9D7"/>
<evidence type="ECO:0000256" key="6">
    <source>
        <dbReference type="ARBA" id="ARBA00023118"/>
    </source>
</evidence>
<dbReference type="InterPro" id="IPR009079">
    <property type="entry name" value="4_helix_cytokine-like_core"/>
</dbReference>
<feature type="signal peptide" evidence="8">
    <location>
        <begin position="1"/>
        <end position="19"/>
    </location>
</feature>
<dbReference type="InterPro" id="IPR000471">
    <property type="entry name" value="Interferon_alpha/beta/delta"/>
</dbReference>
<keyword evidence="7" id="KW-1015">Disulfide bond</keyword>
<name>A0A3S7H9D7_SINCH</name>
<keyword evidence="4" id="KW-0964">Secreted</keyword>
<proteinExistence type="evidence at transcript level"/>
<feature type="chain" id="PRO_5036095212" evidence="8">
    <location>
        <begin position="20"/>
        <end position="178"/>
    </location>
</feature>
<evidence type="ECO:0000256" key="2">
    <source>
        <dbReference type="ARBA" id="ARBA00011033"/>
    </source>
</evidence>
<gene>
    <name evidence="9" type="primary">IFNh</name>
</gene>
<comment type="similarity">
    <text evidence="2">Belongs to the alpha/beta interferon family.</text>
</comment>
<dbReference type="EMBL" id="KY768916">
    <property type="protein sequence ID" value="AVJ47961.1"/>
    <property type="molecule type" value="mRNA"/>
</dbReference>
<dbReference type="Pfam" id="PF00143">
    <property type="entry name" value="Interferon"/>
    <property type="match status" value="1"/>
</dbReference>
<dbReference type="PANTHER" id="PTHR11691:SF73">
    <property type="entry name" value="INTERFERON BETA"/>
    <property type="match status" value="1"/>
</dbReference>
<dbReference type="PANTHER" id="PTHR11691">
    <property type="entry name" value="TYPE I INTERFERON"/>
    <property type="match status" value="1"/>
</dbReference>
<dbReference type="GO" id="GO:0006955">
    <property type="term" value="P:immune response"/>
    <property type="evidence" value="ECO:0007669"/>
    <property type="project" value="UniProtKB-ARBA"/>
</dbReference>
<reference evidence="9" key="1">
    <citation type="submission" date="2017-03" db="EMBL/GenBank/DDBJ databases">
        <title>Characterization of Mandarin fish type I Interferons and their receptors.</title>
        <authorList>
            <person name="Laghari Z.A."/>
            <person name="Chen S.N."/>
            <person name="Li L."/>
            <person name="Huo H.J."/>
            <person name="Hou J."/>
            <person name="Nie P."/>
        </authorList>
    </citation>
    <scope>NUCLEOTIDE SEQUENCE</scope>
</reference>